<dbReference type="Proteomes" id="UP000807785">
    <property type="component" value="Unassembled WGS sequence"/>
</dbReference>
<dbReference type="AlphaFoldDB" id="A0A9D7HSK0"/>
<evidence type="ECO:0000256" key="5">
    <source>
        <dbReference type="ARBA" id="ARBA00023136"/>
    </source>
</evidence>
<evidence type="ECO:0000313" key="9">
    <source>
        <dbReference type="Proteomes" id="UP000807785"/>
    </source>
</evidence>
<feature type="domain" description="Membrane transport protein MMPL" evidence="7">
    <location>
        <begin position="164"/>
        <end position="404"/>
    </location>
</feature>
<dbReference type="SUPFAM" id="SSF82866">
    <property type="entry name" value="Multidrug efflux transporter AcrB transmembrane domain"/>
    <property type="match status" value="2"/>
</dbReference>
<proteinExistence type="predicted"/>
<reference evidence="8" key="1">
    <citation type="submission" date="2020-10" db="EMBL/GenBank/DDBJ databases">
        <title>Connecting structure to function with the recovery of over 1000 high-quality activated sludge metagenome-assembled genomes encoding full-length rRNA genes using long-read sequencing.</title>
        <authorList>
            <person name="Singleton C.M."/>
            <person name="Petriglieri F."/>
            <person name="Kristensen J.M."/>
            <person name="Kirkegaard R.H."/>
            <person name="Michaelsen T.Y."/>
            <person name="Andersen M.H."/>
            <person name="Karst S.M."/>
            <person name="Dueholm M.S."/>
            <person name="Nielsen P.H."/>
            <person name="Albertsen M."/>
        </authorList>
    </citation>
    <scope>NUCLEOTIDE SEQUENCE</scope>
    <source>
        <strain evidence="8">Bjer_18-Q3-R1-45_BAT3C.347</strain>
    </source>
</reference>
<organism evidence="8 9">
    <name type="scientific">Candidatus Methylophosphatis roskildensis</name>
    <dbReference type="NCBI Taxonomy" id="2899263"/>
    <lineage>
        <taxon>Bacteria</taxon>
        <taxon>Pseudomonadati</taxon>
        <taxon>Pseudomonadota</taxon>
        <taxon>Betaproteobacteria</taxon>
        <taxon>Nitrosomonadales</taxon>
        <taxon>Sterolibacteriaceae</taxon>
        <taxon>Candidatus Methylophosphatis</taxon>
    </lineage>
</organism>
<protein>
    <submittedName>
        <fullName evidence="8">MMPL family transporter</fullName>
    </submittedName>
</protein>
<dbReference type="InterPro" id="IPR004869">
    <property type="entry name" value="MMPL_dom"/>
</dbReference>
<dbReference type="InterPro" id="IPR050545">
    <property type="entry name" value="Mycobact_MmpL"/>
</dbReference>
<feature type="transmembrane region" description="Helical" evidence="6">
    <location>
        <begin position="261"/>
        <end position="284"/>
    </location>
</feature>
<feature type="transmembrane region" description="Helical" evidence="6">
    <location>
        <begin position="719"/>
        <end position="738"/>
    </location>
</feature>
<sequence length="771" mass="81445">MAGCVLIVARTQFTADLSAFLPKTPTREQQVLVDQLRDGAVSRLILIGIDQGDAASRTRVSRALAARLRQDSQFALIANGEPVGLARERDILLTHRYLLSPAVTPERFSEAGLRAAIGDTLDLLASSAGLLAKALVPRDPTGELTVLLMRELGGASRTATENGVWVSRDRQRALLLAHTRATGADTDAQARALAAVRDACAAAEHEVAMAQPTRLLLSGPGVFAVEARSTIEREVKRLAALGIVLIASTLLIVYRSLAGLLLGLLPVACGALAAIAAVSLGHGIVHGVTLGFGTTLIGEAVDYSIYLFVQSERNRDDAWLTDFWPTIRLGVLTSVCGFAALLFSGFPGLAQLGLYSIAGLITAATITRFVLPALLPASLRIRDLTPLGQRLVQLISRARRWRAIVPLLVAIAVVVLFVKHDKLWNRELGALSPVSLAAQDLDARLRADLGAPDTRTMIVVMAPTEEAALQGAERVSAKLQPLVDQGVIAGFETPSRYLPSETTQLARRASLPPPQELRVSLERATAGLPLRADKLEPFIDDVEAARSGALLTRDDLAGSSFALAIDSMLVKRTDGWSVLMPLQSPDSGPSAFVIDADAVRKAIDGTNASFVDLKVESDKLYGGYLRDAIWQSVAGLAAILVLLALALRSPARLLRVTLPLAAAVLVVVAGLALAGLKLIIIHLVGILLIVAVGSNYALFFDRSARGERSGPPPRMLASLLLANFTTLIGFGLLGFSSVPVLNAIGTTVGPGAVLALVFSALLAAPGQAERA</sequence>
<evidence type="ECO:0000313" key="8">
    <source>
        <dbReference type="EMBL" id="MBK6971815.1"/>
    </source>
</evidence>
<dbReference type="Pfam" id="PF03176">
    <property type="entry name" value="MMPL"/>
    <property type="match status" value="2"/>
</dbReference>
<name>A0A9D7HSK0_9PROT</name>
<evidence type="ECO:0000259" key="7">
    <source>
        <dbReference type="Pfam" id="PF03176"/>
    </source>
</evidence>
<feature type="transmembrane region" description="Helical" evidence="6">
    <location>
        <begin position="744"/>
        <end position="764"/>
    </location>
</feature>
<keyword evidence="4 6" id="KW-1133">Transmembrane helix</keyword>
<dbReference type="PANTHER" id="PTHR33406">
    <property type="entry name" value="MEMBRANE PROTEIN MJ1562-RELATED"/>
    <property type="match status" value="1"/>
</dbReference>
<accession>A0A9D7HSK0</accession>
<evidence type="ECO:0000256" key="2">
    <source>
        <dbReference type="ARBA" id="ARBA00022475"/>
    </source>
</evidence>
<dbReference type="Gene3D" id="1.20.1640.10">
    <property type="entry name" value="Multidrug efflux transporter AcrB transmembrane domain"/>
    <property type="match status" value="2"/>
</dbReference>
<feature type="transmembrane region" description="Helical" evidence="6">
    <location>
        <begin position="679"/>
        <end position="698"/>
    </location>
</feature>
<comment type="caution">
    <text evidence="8">The sequence shown here is derived from an EMBL/GenBank/DDBJ whole genome shotgun (WGS) entry which is preliminary data.</text>
</comment>
<keyword evidence="3 6" id="KW-0812">Transmembrane</keyword>
<feature type="transmembrane region" description="Helical" evidence="6">
    <location>
        <begin position="352"/>
        <end position="379"/>
    </location>
</feature>
<dbReference type="PANTHER" id="PTHR33406:SF13">
    <property type="entry name" value="MEMBRANE PROTEIN YDFJ"/>
    <property type="match status" value="1"/>
</dbReference>
<dbReference type="EMBL" id="JADJEV010000001">
    <property type="protein sequence ID" value="MBK6971815.1"/>
    <property type="molecule type" value="Genomic_DNA"/>
</dbReference>
<keyword evidence="2" id="KW-1003">Cell membrane</keyword>
<evidence type="ECO:0000256" key="3">
    <source>
        <dbReference type="ARBA" id="ARBA00022692"/>
    </source>
</evidence>
<dbReference type="GO" id="GO:0005886">
    <property type="term" value="C:plasma membrane"/>
    <property type="evidence" value="ECO:0007669"/>
    <property type="project" value="UniProtKB-SubCell"/>
</dbReference>
<feature type="transmembrane region" description="Helical" evidence="6">
    <location>
        <begin position="238"/>
        <end position="254"/>
    </location>
</feature>
<evidence type="ECO:0000256" key="6">
    <source>
        <dbReference type="SAM" id="Phobius"/>
    </source>
</evidence>
<feature type="domain" description="Membrane transport protein MMPL" evidence="7">
    <location>
        <begin position="627"/>
        <end position="757"/>
    </location>
</feature>
<feature type="transmembrane region" description="Helical" evidence="6">
    <location>
        <begin position="329"/>
        <end position="346"/>
    </location>
</feature>
<feature type="transmembrane region" description="Helical" evidence="6">
    <location>
        <begin position="290"/>
        <end position="309"/>
    </location>
</feature>
<gene>
    <name evidence="8" type="ORF">IPH26_02225</name>
</gene>
<feature type="transmembrane region" description="Helical" evidence="6">
    <location>
        <begin position="653"/>
        <end position="673"/>
    </location>
</feature>
<comment type="subcellular location">
    <subcellularLocation>
        <location evidence="1">Cell membrane</location>
        <topology evidence="1">Multi-pass membrane protein</topology>
    </subcellularLocation>
</comment>
<feature type="transmembrane region" description="Helical" evidence="6">
    <location>
        <begin position="400"/>
        <end position="418"/>
    </location>
</feature>
<evidence type="ECO:0000256" key="4">
    <source>
        <dbReference type="ARBA" id="ARBA00022989"/>
    </source>
</evidence>
<feature type="transmembrane region" description="Helical" evidence="6">
    <location>
        <begin position="628"/>
        <end position="646"/>
    </location>
</feature>
<keyword evidence="5 6" id="KW-0472">Membrane</keyword>
<evidence type="ECO:0000256" key="1">
    <source>
        <dbReference type="ARBA" id="ARBA00004651"/>
    </source>
</evidence>